<dbReference type="GO" id="GO:0016881">
    <property type="term" value="F:acid-amino acid ligase activity"/>
    <property type="evidence" value="ECO:0007669"/>
    <property type="project" value="InterPro"/>
</dbReference>
<dbReference type="GO" id="GO:0005524">
    <property type="term" value="F:ATP binding"/>
    <property type="evidence" value="ECO:0007669"/>
    <property type="project" value="InterPro"/>
</dbReference>
<dbReference type="SUPFAM" id="SSF53623">
    <property type="entry name" value="MurD-like peptide ligases, catalytic domain"/>
    <property type="match status" value="1"/>
</dbReference>
<dbReference type="RefSeq" id="WP_146291728.1">
    <property type="nucleotide sequence ID" value="NZ_SELH01000013.1"/>
</dbReference>
<dbReference type="Pfam" id="PF01168">
    <property type="entry name" value="Ala_racemase_N"/>
    <property type="match status" value="1"/>
</dbReference>
<dbReference type="PRINTS" id="PR00992">
    <property type="entry name" value="ALARACEMASE"/>
</dbReference>
<evidence type="ECO:0000256" key="2">
    <source>
        <dbReference type="ARBA" id="ARBA00001933"/>
    </source>
</evidence>
<dbReference type="Pfam" id="PF08245">
    <property type="entry name" value="Mur_ligase_M"/>
    <property type="match status" value="1"/>
</dbReference>
<keyword evidence="10" id="KW-1185">Reference proteome</keyword>
<dbReference type="SUPFAM" id="SSF51419">
    <property type="entry name" value="PLP-binding barrel"/>
    <property type="match status" value="1"/>
</dbReference>
<keyword evidence="4 5" id="KW-0413">Isomerase</keyword>
<accession>A0A563DI93</accession>
<feature type="domain" description="Alanine racemase C-terminal" evidence="8">
    <location>
        <begin position="690"/>
        <end position="814"/>
    </location>
</feature>
<dbReference type="NCBIfam" id="TIGR00492">
    <property type="entry name" value="alr"/>
    <property type="match status" value="1"/>
</dbReference>
<evidence type="ECO:0000259" key="8">
    <source>
        <dbReference type="SMART" id="SM01005"/>
    </source>
</evidence>
<dbReference type="SUPFAM" id="SSF53244">
    <property type="entry name" value="MurD-like peptide ligases, peptide-binding domain"/>
    <property type="match status" value="1"/>
</dbReference>
<feature type="active site" description="Proton acceptor; specific for L-alanine" evidence="5">
    <location>
        <position position="711"/>
    </location>
</feature>
<dbReference type="FunFam" id="3.20.20.10:FF:000002">
    <property type="entry name" value="Alanine racemase"/>
    <property type="match status" value="1"/>
</dbReference>
<organism evidence="9 10">
    <name type="scientific">Apibacter muscae</name>
    <dbReference type="NCBI Taxonomy" id="2509004"/>
    <lineage>
        <taxon>Bacteria</taxon>
        <taxon>Pseudomonadati</taxon>
        <taxon>Bacteroidota</taxon>
        <taxon>Flavobacteriia</taxon>
        <taxon>Flavobacteriales</taxon>
        <taxon>Weeksellaceae</taxon>
        <taxon>Apibacter</taxon>
    </lineage>
</organism>
<dbReference type="InterPro" id="IPR029066">
    <property type="entry name" value="PLP-binding_barrel"/>
</dbReference>
<feature type="active site" description="Proton acceptor; specific for D-alanine" evidence="5">
    <location>
        <position position="484"/>
    </location>
</feature>
<evidence type="ECO:0000256" key="6">
    <source>
        <dbReference type="PIRSR" id="PIRSR600821-50"/>
    </source>
</evidence>
<evidence type="ECO:0000256" key="7">
    <source>
        <dbReference type="PIRSR" id="PIRSR600821-52"/>
    </source>
</evidence>
<dbReference type="SUPFAM" id="SSF63418">
    <property type="entry name" value="MurE/MurF N-terminal domain"/>
    <property type="match status" value="1"/>
</dbReference>
<dbReference type="Pfam" id="PF00842">
    <property type="entry name" value="Ala_racemase_C"/>
    <property type="match status" value="1"/>
</dbReference>
<keyword evidence="3 5" id="KW-0663">Pyridoxal phosphate</keyword>
<evidence type="ECO:0000256" key="4">
    <source>
        <dbReference type="ARBA" id="ARBA00023235"/>
    </source>
</evidence>
<proteinExistence type="inferred from homology"/>
<dbReference type="GO" id="GO:0008784">
    <property type="term" value="F:alanine racemase activity"/>
    <property type="evidence" value="ECO:0007669"/>
    <property type="project" value="UniProtKB-UniRule"/>
</dbReference>
<dbReference type="HAMAP" id="MF_01201">
    <property type="entry name" value="Ala_racemase"/>
    <property type="match status" value="1"/>
</dbReference>
<evidence type="ECO:0000313" key="10">
    <source>
        <dbReference type="Proteomes" id="UP000319499"/>
    </source>
</evidence>
<keyword evidence="9" id="KW-0436">Ligase</keyword>
<evidence type="ECO:0000313" key="9">
    <source>
        <dbReference type="EMBL" id="TWP29915.1"/>
    </source>
</evidence>
<dbReference type="InterPro" id="IPR036615">
    <property type="entry name" value="Mur_ligase_C_dom_sf"/>
</dbReference>
<dbReference type="InterPro" id="IPR035911">
    <property type="entry name" value="MurE/MurF_N"/>
</dbReference>
<dbReference type="Gene3D" id="3.40.1390.10">
    <property type="entry name" value="MurE/MurF, N-terminal domain"/>
    <property type="match status" value="1"/>
</dbReference>
<dbReference type="GO" id="GO:0030170">
    <property type="term" value="F:pyridoxal phosphate binding"/>
    <property type="evidence" value="ECO:0007669"/>
    <property type="project" value="UniProtKB-UniRule"/>
</dbReference>
<reference evidence="9 10" key="1">
    <citation type="submission" date="2019-02" db="EMBL/GenBank/DDBJ databases">
        <title>Apibacter muscae sp. nov.: a novel member of the house fly microbiota.</title>
        <authorList>
            <person name="Park R."/>
        </authorList>
    </citation>
    <scope>NUCLEOTIDE SEQUENCE [LARGE SCALE GENOMIC DNA]</scope>
    <source>
        <strain evidence="9 10">AL1</strain>
    </source>
</reference>
<feature type="modified residue" description="N6-(pyridoxal phosphate)lysine" evidence="5 6">
    <location>
        <position position="484"/>
    </location>
</feature>
<dbReference type="InterPro" id="IPR011079">
    <property type="entry name" value="Ala_racemase_C"/>
</dbReference>
<comment type="catalytic activity">
    <reaction evidence="1 5">
        <text>L-alanine = D-alanine</text>
        <dbReference type="Rhea" id="RHEA:20249"/>
        <dbReference type="ChEBI" id="CHEBI:57416"/>
        <dbReference type="ChEBI" id="CHEBI:57972"/>
        <dbReference type="EC" id="5.1.1.1"/>
    </reaction>
</comment>
<dbReference type="InterPro" id="IPR001608">
    <property type="entry name" value="Ala_racemase_N"/>
</dbReference>
<dbReference type="OrthoDB" id="9801978at2"/>
<protein>
    <recommendedName>
        <fullName evidence="5">Alanine racemase</fullName>
        <ecNumber evidence="5">5.1.1.1</ecNumber>
    </recommendedName>
</protein>
<dbReference type="EC" id="5.1.1.1" evidence="5"/>
<dbReference type="Gene3D" id="3.20.20.10">
    <property type="entry name" value="Alanine racemase"/>
    <property type="match status" value="1"/>
</dbReference>
<comment type="similarity">
    <text evidence="5">Belongs to the alanine racemase family.</text>
</comment>
<dbReference type="InterPro" id="IPR036565">
    <property type="entry name" value="Mur-like_cat_sf"/>
</dbReference>
<dbReference type="GO" id="GO:0005829">
    <property type="term" value="C:cytosol"/>
    <property type="evidence" value="ECO:0007669"/>
    <property type="project" value="TreeGrafter"/>
</dbReference>
<comment type="caution">
    <text evidence="9">The sequence shown here is derived from an EMBL/GenBank/DDBJ whole genome shotgun (WGS) entry which is preliminary data.</text>
</comment>
<dbReference type="InterPro" id="IPR013221">
    <property type="entry name" value="Mur_ligase_cen"/>
</dbReference>
<dbReference type="SUPFAM" id="SSF50621">
    <property type="entry name" value="Alanine racemase C-terminal domain-like"/>
    <property type="match status" value="1"/>
</dbReference>
<comment type="function">
    <text evidence="5">Catalyzes the interconversion of L-alanine and D-alanine. May also act on other amino acids.</text>
</comment>
<evidence type="ECO:0000256" key="3">
    <source>
        <dbReference type="ARBA" id="ARBA00022898"/>
    </source>
</evidence>
<name>A0A563DI93_9FLAO</name>
<dbReference type="Gene3D" id="2.40.37.10">
    <property type="entry name" value="Lyase, Ornithine Decarboxylase, Chain A, domain 1"/>
    <property type="match status" value="1"/>
</dbReference>
<comment type="cofactor">
    <cofactor evidence="2 5 6">
        <name>pyridoxal 5'-phosphate</name>
        <dbReference type="ChEBI" id="CHEBI:597326"/>
    </cofactor>
</comment>
<dbReference type="Gene3D" id="3.40.1190.10">
    <property type="entry name" value="Mur-like, catalytic domain"/>
    <property type="match status" value="1"/>
</dbReference>
<dbReference type="CDD" id="cd00430">
    <property type="entry name" value="PLPDE_III_AR"/>
    <property type="match status" value="1"/>
</dbReference>
<evidence type="ECO:0000256" key="5">
    <source>
        <dbReference type="HAMAP-Rule" id="MF_01201"/>
    </source>
</evidence>
<gene>
    <name evidence="9" type="ORF">ETU09_02730</name>
</gene>
<dbReference type="InterPro" id="IPR000821">
    <property type="entry name" value="Ala_racemase"/>
</dbReference>
<sequence>MEMYTVGELASLTNGKVIGDSNKKISEIFYDSRSIVSPKEGIFFALTGNSNGHDYIEEVFTKSIRIFVCSYIPVKHEQATYILVDNPLEALQKWAKEHLKKHPVKTIGITGSNGKTIVKEWLFHALNSELKVYRSTKSYNSQLGLAISILQMKPGYDLGIFEVGISYPGEMEKQEKVLSPKIGVLTNVLEAHSANFKDKEDLIVEKIKLFKHSEAILCNDQPKIRTIIKQVYPDKKIIFFGKDADSDIQLLNVVKQNKSTCLNVKINSKEESFTIPFSDEASIQNALCLLAILFYLNMDVALIKKKFLQLYGISMRLELIHGDNDSVVINDTFNSDIKSLEIALQQLYQQNKPKKILILSDILQSSSKEEELWNQVSTLVNAYPLDQLLLIGEKGAKYKQWFKHATYIFSTTQEVITFIKKSPPKDSAILLKGARDFGLERISKFLQSQSHDTILEVNLNALRFNVKYFKSLLKPKTKMIAMVKASSYGIGGYEVAETLQLHHMDYLAVAYSDEGVFLRKKGIYLPIMVMNPELNSYQAIIDNDLEPEVYSFRVLEKFTERLKELSIAKKYPIHIKIDTGMCRLGFNPQEIEKLAFQLKENPWIEVKSIFTHLAVSDVPEEKDFTQRQAKLLTSAYDQLVETLGYKPMLHCCNSAGIVNYPEFHFDAVRLGIGMYGYIDHKETLKNLENVVTLQTVISNIHTIQEGGTVSYGRRFRAKKTTRIATLPIGYADGIKRLAGNGRGYVRVNGAIAPIVGSICMDMMMVDVTEILCQEGDEVIVLGESPSLLEYATWCETIPYEILTSISPRVKRIFYKE</sequence>
<feature type="binding site" evidence="5 7">
    <location>
        <position position="583"/>
    </location>
    <ligand>
        <name>substrate</name>
    </ligand>
</feature>
<dbReference type="AlphaFoldDB" id="A0A563DI93"/>
<evidence type="ECO:0000256" key="1">
    <source>
        <dbReference type="ARBA" id="ARBA00000316"/>
    </source>
</evidence>
<dbReference type="UniPathway" id="UPA00042">
    <property type="reaction ID" value="UER00497"/>
</dbReference>
<dbReference type="NCBIfam" id="NF008897">
    <property type="entry name" value="PRK11930.1"/>
    <property type="match status" value="1"/>
</dbReference>
<comment type="pathway">
    <text evidence="5">Amino-acid biosynthesis; D-alanine biosynthesis; D-alanine from L-alanine: step 1/1.</text>
</comment>
<dbReference type="GO" id="GO:0030632">
    <property type="term" value="P:D-alanine biosynthetic process"/>
    <property type="evidence" value="ECO:0007669"/>
    <property type="project" value="UniProtKB-UniRule"/>
</dbReference>
<dbReference type="InterPro" id="IPR009006">
    <property type="entry name" value="Ala_racemase/Decarboxylase_C"/>
</dbReference>
<dbReference type="PANTHER" id="PTHR30511:SF0">
    <property type="entry name" value="ALANINE RACEMASE, CATABOLIC-RELATED"/>
    <property type="match status" value="1"/>
</dbReference>
<dbReference type="SMART" id="SM01005">
    <property type="entry name" value="Ala_racemase_C"/>
    <property type="match status" value="1"/>
</dbReference>
<feature type="binding site" evidence="5 7">
    <location>
        <position position="760"/>
    </location>
    <ligand>
        <name>substrate</name>
    </ligand>
</feature>
<dbReference type="EMBL" id="SELH01000013">
    <property type="protein sequence ID" value="TWP29915.1"/>
    <property type="molecule type" value="Genomic_DNA"/>
</dbReference>
<dbReference type="Proteomes" id="UP000319499">
    <property type="component" value="Unassembled WGS sequence"/>
</dbReference>
<dbReference type="Gene3D" id="3.90.190.20">
    <property type="entry name" value="Mur ligase, C-terminal domain"/>
    <property type="match status" value="1"/>
</dbReference>
<dbReference type="PANTHER" id="PTHR30511">
    <property type="entry name" value="ALANINE RACEMASE"/>
    <property type="match status" value="1"/>
</dbReference>